<evidence type="ECO:0000256" key="3">
    <source>
        <dbReference type="ARBA" id="ARBA00022679"/>
    </source>
</evidence>
<feature type="binding site" evidence="6">
    <location>
        <position position="126"/>
    </location>
    <ligand>
        <name>S-adenosyl-L-methionine</name>
        <dbReference type="ChEBI" id="CHEBI:59789"/>
    </ligand>
</feature>
<feature type="binding site" evidence="6">
    <location>
        <position position="98"/>
    </location>
    <ligand>
        <name>S-adenosyl-L-methionine</name>
        <dbReference type="ChEBI" id="CHEBI:59789"/>
    </ligand>
</feature>
<evidence type="ECO:0000256" key="4">
    <source>
        <dbReference type="ARBA" id="ARBA00022691"/>
    </source>
</evidence>
<comment type="caution">
    <text evidence="6">Lacks conserved residue(s) required for the propagation of feature annotation.</text>
</comment>
<dbReference type="PANTHER" id="PTHR42971">
    <property type="entry name" value="TRNA (CYTIDINE(34)-2'-O)-METHYLTRANSFERASE"/>
    <property type="match status" value="1"/>
</dbReference>
<gene>
    <name evidence="6" type="primary">trmL</name>
    <name evidence="8" type="ORF">NMP03_00205</name>
</gene>
<sequence>MRIALFEPDIAGNVGAILRTAACLNVAVDLIEPMGFTFSDRALARAGMDYARSAQVTRHADFAAFAAALQGRLVLATTKGATRLDTAAFEAGDTLLFGSEGTGVPDHVHDRADARVVVPMMPGMRSLNVGVSVALVLGAALQQTGGWPAPPPA</sequence>
<keyword evidence="3 6" id="KW-0808">Transferase</keyword>
<dbReference type="HAMAP" id="MF_01885">
    <property type="entry name" value="tRNA_methyltr_TrmL"/>
    <property type="match status" value="1"/>
</dbReference>
<keyword evidence="9" id="KW-1185">Reference proteome</keyword>
<keyword evidence="5 6" id="KW-0819">tRNA processing</keyword>
<dbReference type="SUPFAM" id="SSF75217">
    <property type="entry name" value="alpha/beta knot"/>
    <property type="match status" value="1"/>
</dbReference>
<evidence type="ECO:0000256" key="6">
    <source>
        <dbReference type="HAMAP-Rule" id="MF_01885"/>
    </source>
</evidence>
<evidence type="ECO:0000313" key="8">
    <source>
        <dbReference type="EMBL" id="UUL82712.1"/>
    </source>
</evidence>
<dbReference type="RefSeq" id="WP_256506559.1">
    <property type="nucleotide sequence ID" value="NZ_CP101740.1"/>
</dbReference>
<keyword evidence="1 6" id="KW-0963">Cytoplasm</keyword>
<evidence type="ECO:0000256" key="5">
    <source>
        <dbReference type="ARBA" id="ARBA00022694"/>
    </source>
</evidence>
<comment type="subcellular location">
    <subcellularLocation>
        <location evidence="6">Cytoplasm</location>
    </subcellularLocation>
</comment>
<dbReference type="InterPro" id="IPR016914">
    <property type="entry name" value="TrmL"/>
</dbReference>
<evidence type="ECO:0000259" key="7">
    <source>
        <dbReference type="Pfam" id="PF00588"/>
    </source>
</evidence>
<reference evidence="8" key="1">
    <citation type="submission" date="2022-07" db="EMBL/GenBank/DDBJ databases">
        <title>Sphingomonas sp. nov., a novel bacterium isolated from the north slope of the Mount Everest.</title>
        <authorList>
            <person name="Cui X."/>
            <person name="Liu Y."/>
        </authorList>
    </citation>
    <scope>NUCLEOTIDE SEQUENCE</scope>
    <source>
        <strain evidence="8">S5-59</strain>
    </source>
</reference>
<organism evidence="8 9">
    <name type="scientific">Sphingomonas qomolangmaensis</name>
    <dbReference type="NCBI Taxonomy" id="2918765"/>
    <lineage>
        <taxon>Bacteria</taxon>
        <taxon>Pseudomonadati</taxon>
        <taxon>Pseudomonadota</taxon>
        <taxon>Alphaproteobacteria</taxon>
        <taxon>Sphingomonadales</taxon>
        <taxon>Sphingomonadaceae</taxon>
        <taxon>Sphingomonas</taxon>
    </lineage>
</organism>
<evidence type="ECO:0000256" key="2">
    <source>
        <dbReference type="ARBA" id="ARBA00022603"/>
    </source>
</evidence>
<accession>A0ABY5LA23</accession>
<evidence type="ECO:0000313" key="9">
    <source>
        <dbReference type="Proteomes" id="UP001058533"/>
    </source>
</evidence>
<dbReference type="EC" id="2.1.1.207" evidence="6"/>
<dbReference type="PIRSF" id="PIRSF029256">
    <property type="entry name" value="SpoU_TrmH_prd"/>
    <property type="match status" value="1"/>
</dbReference>
<keyword evidence="4 6" id="KW-0949">S-adenosyl-L-methionine</keyword>
<evidence type="ECO:0000256" key="1">
    <source>
        <dbReference type="ARBA" id="ARBA00022490"/>
    </source>
</evidence>
<dbReference type="Pfam" id="PF00588">
    <property type="entry name" value="SpoU_methylase"/>
    <property type="match status" value="1"/>
</dbReference>
<dbReference type="Gene3D" id="3.40.1280.10">
    <property type="match status" value="1"/>
</dbReference>
<dbReference type="InterPro" id="IPR029026">
    <property type="entry name" value="tRNA_m1G_MTases_N"/>
</dbReference>
<comment type="subunit">
    <text evidence="6">Homodimer.</text>
</comment>
<feature type="domain" description="tRNA/rRNA methyltransferase SpoU type" evidence="7">
    <location>
        <begin position="2"/>
        <end position="137"/>
    </location>
</feature>
<protein>
    <recommendedName>
        <fullName evidence="6">tRNA (cytidine(34)-2'-O)-methyltransferase</fullName>
        <ecNumber evidence="6">2.1.1.207</ecNumber>
    </recommendedName>
    <alternativeName>
        <fullName evidence="6">tRNA (cytidine/uridine-2'-O-)-methyltransferase TrmL</fullName>
    </alternativeName>
</protein>
<name>A0ABY5LA23_9SPHN</name>
<dbReference type="InterPro" id="IPR001537">
    <property type="entry name" value="SpoU_MeTrfase"/>
</dbReference>
<comment type="catalytic activity">
    <reaction evidence="6">
        <text>5-carboxymethylaminomethyluridine(34) in tRNA(Leu) + S-adenosyl-L-methionine = 5-carboxymethylaminomethyl-2'-O-methyluridine(34) in tRNA(Leu) + S-adenosyl-L-homocysteine + H(+)</text>
        <dbReference type="Rhea" id="RHEA:43088"/>
        <dbReference type="Rhea" id="RHEA-COMP:10333"/>
        <dbReference type="Rhea" id="RHEA-COMP:10334"/>
        <dbReference type="ChEBI" id="CHEBI:15378"/>
        <dbReference type="ChEBI" id="CHEBI:57856"/>
        <dbReference type="ChEBI" id="CHEBI:59789"/>
        <dbReference type="ChEBI" id="CHEBI:74508"/>
        <dbReference type="ChEBI" id="CHEBI:74511"/>
        <dbReference type="EC" id="2.1.1.207"/>
    </reaction>
</comment>
<comment type="catalytic activity">
    <reaction evidence="6">
        <text>cytidine(34) in tRNA + S-adenosyl-L-methionine = 2'-O-methylcytidine(34) in tRNA + S-adenosyl-L-homocysteine + H(+)</text>
        <dbReference type="Rhea" id="RHEA:43084"/>
        <dbReference type="Rhea" id="RHEA-COMP:10331"/>
        <dbReference type="Rhea" id="RHEA-COMP:10332"/>
        <dbReference type="ChEBI" id="CHEBI:15378"/>
        <dbReference type="ChEBI" id="CHEBI:57856"/>
        <dbReference type="ChEBI" id="CHEBI:59789"/>
        <dbReference type="ChEBI" id="CHEBI:74495"/>
        <dbReference type="ChEBI" id="CHEBI:82748"/>
        <dbReference type="EC" id="2.1.1.207"/>
    </reaction>
</comment>
<keyword evidence="2 6" id="KW-0489">Methyltransferase</keyword>
<dbReference type="PANTHER" id="PTHR42971:SF1">
    <property type="entry name" value="TRNA (CYTIDINE(34)-2'-O)-METHYLTRANSFERASE"/>
    <property type="match status" value="1"/>
</dbReference>
<dbReference type="Proteomes" id="UP001058533">
    <property type="component" value="Chromosome"/>
</dbReference>
<feature type="binding site" evidence="6">
    <location>
        <position position="118"/>
    </location>
    <ligand>
        <name>S-adenosyl-L-methionine</name>
        <dbReference type="ChEBI" id="CHEBI:59789"/>
    </ligand>
</feature>
<dbReference type="EMBL" id="CP101740">
    <property type="protein sequence ID" value="UUL82712.1"/>
    <property type="molecule type" value="Genomic_DNA"/>
</dbReference>
<comment type="function">
    <text evidence="6">Methylates the ribose at the nucleotide 34 wobble position in the two leucyl isoacceptors tRNA(Leu)(CmAA) and tRNA(Leu)(cmnm5UmAA). Catalyzes the methyl transfer from S-adenosyl-L-methionine to the 2'-OH of the wobble nucleotide.</text>
</comment>
<comment type="similarity">
    <text evidence="6">Belongs to the class IV-like SAM-binding methyltransferase superfamily. RNA methyltransferase TrmH family. TrmL subfamily.</text>
</comment>
<dbReference type="InterPro" id="IPR029028">
    <property type="entry name" value="Alpha/beta_knot_MTases"/>
</dbReference>
<proteinExistence type="inferred from homology"/>